<keyword evidence="3" id="KW-1185">Reference proteome</keyword>
<sequence>MNREGSNKLIDLTRSLASIPVTGEKTSRVDDDVLNRIIADQSELQRLYKRDPKALQALVETETSAAEIKELKNRRDVVSTMQSWLDDHEAFAEAKNVAGGAEKAWQNLLEANPWVLGVGLGGRLCTTWDEGKLEQTVRGANLHTSGKRADAFFASNGLLRSVALAEIKHPDTPLLTRDQYRSDVYGISREFFGAVAQTKKRF</sequence>
<accession>A0ABN4DAZ5</accession>
<dbReference type="EMBL" id="CP008944">
    <property type="protein sequence ID" value="AIG63503.1"/>
    <property type="molecule type" value="Genomic_DNA"/>
</dbReference>
<name>A0ABN4DAZ5_9CORY</name>
<evidence type="ECO:0000313" key="3">
    <source>
        <dbReference type="Proteomes" id="UP000028504"/>
    </source>
</evidence>
<feature type="domain" description="Shedu protein SduA C-terminal" evidence="1">
    <location>
        <begin position="102"/>
        <end position="201"/>
    </location>
</feature>
<dbReference type="RefSeq" id="WP_038604159.1">
    <property type="nucleotide sequence ID" value="NZ_CP008944.1"/>
</dbReference>
<evidence type="ECO:0000313" key="2">
    <source>
        <dbReference type="EMBL" id="AIG63503.1"/>
    </source>
</evidence>
<reference evidence="2 3" key="1">
    <citation type="submission" date="2014-07" db="EMBL/GenBank/DDBJ databases">
        <title>Complete genome sequence of Corynebacterium atypicum DSM 44849: identifiction of the mycolic acid biosynthesis genes.</title>
        <authorList>
            <person name="Tippelt A."/>
            <person name="Mollmann S."/>
            <person name="Albersmeier A."/>
            <person name="Jaenicke S."/>
            <person name="Ruckert C."/>
            <person name="Tauch A."/>
        </authorList>
    </citation>
    <scope>NUCLEOTIDE SEQUENCE [LARGE SCALE GENOMIC DNA]</scope>
    <source>
        <strain evidence="2 3">R2070</strain>
    </source>
</reference>
<protein>
    <recommendedName>
        <fullName evidence="1">Shedu protein SduA C-terminal domain-containing protein</fullName>
    </recommendedName>
</protein>
<dbReference type="Pfam" id="PF14082">
    <property type="entry name" value="SduA_C"/>
    <property type="match status" value="1"/>
</dbReference>
<organism evidence="2 3">
    <name type="scientific">Corynebacterium atypicum</name>
    <dbReference type="NCBI Taxonomy" id="191610"/>
    <lineage>
        <taxon>Bacteria</taxon>
        <taxon>Bacillati</taxon>
        <taxon>Actinomycetota</taxon>
        <taxon>Actinomycetes</taxon>
        <taxon>Mycobacteriales</taxon>
        <taxon>Corynebacteriaceae</taxon>
        <taxon>Corynebacterium</taxon>
    </lineage>
</organism>
<gene>
    <name evidence="2" type="ORF">CATYP_01095</name>
</gene>
<evidence type="ECO:0000259" key="1">
    <source>
        <dbReference type="Pfam" id="PF14082"/>
    </source>
</evidence>
<dbReference type="Proteomes" id="UP000028504">
    <property type="component" value="Chromosome"/>
</dbReference>
<proteinExistence type="predicted"/>
<dbReference type="InterPro" id="IPR025359">
    <property type="entry name" value="SduA_C"/>
</dbReference>